<feature type="transmembrane region" description="Helical" evidence="7">
    <location>
        <begin position="12"/>
        <end position="37"/>
    </location>
</feature>
<dbReference type="GO" id="GO:0015112">
    <property type="term" value="F:nitrate transmembrane transporter activity"/>
    <property type="evidence" value="ECO:0007669"/>
    <property type="project" value="InterPro"/>
</dbReference>
<evidence type="ECO:0000256" key="3">
    <source>
        <dbReference type="ARBA" id="ARBA00022692"/>
    </source>
</evidence>
<dbReference type="AlphaFoldDB" id="A0A1M7L417"/>
<dbReference type="InterPro" id="IPR011701">
    <property type="entry name" value="MFS"/>
</dbReference>
<feature type="transmembrane region" description="Helical" evidence="7">
    <location>
        <begin position="282"/>
        <end position="299"/>
    </location>
</feature>
<comment type="subcellular location">
    <subcellularLocation>
        <location evidence="1">Membrane</location>
        <topology evidence="1">Multi-pass membrane protein</topology>
    </subcellularLocation>
</comment>
<evidence type="ECO:0000256" key="4">
    <source>
        <dbReference type="ARBA" id="ARBA00022989"/>
    </source>
</evidence>
<dbReference type="InterPro" id="IPR044772">
    <property type="entry name" value="NO3_transporter"/>
</dbReference>
<evidence type="ECO:0000256" key="1">
    <source>
        <dbReference type="ARBA" id="ARBA00004141"/>
    </source>
</evidence>
<evidence type="ECO:0000313" key="9">
    <source>
        <dbReference type="EMBL" id="SHM72610.1"/>
    </source>
</evidence>
<feature type="transmembrane region" description="Helical" evidence="7">
    <location>
        <begin position="173"/>
        <end position="195"/>
    </location>
</feature>
<feature type="transmembrane region" description="Helical" evidence="7">
    <location>
        <begin position="100"/>
        <end position="124"/>
    </location>
</feature>
<comment type="similarity">
    <text evidence="2">Belongs to the major facilitator superfamily. Nitrate/nitrite porter (TC 2.A.1.8) family.</text>
</comment>
<dbReference type="STRING" id="143223.SAMN05878281_1722"/>
<keyword evidence="5" id="KW-0534">Nitrate assimilation</keyword>
<evidence type="ECO:0000256" key="6">
    <source>
        <dbReference type="ARBA" id="ARBA00023136"/>
    </source>
</evidence>
<evidence type="ECO:0000313" key="10">
    <source>
        <dbReference type="Proteomes" id="UP000190235"/>
    </source>
</evidence>
<name>A0A1M7L417_9FLAO</name>
<feature type="transmembrane region" description="Helical" evidence="7">
    <location>
        <begin position="244"/>
        <end position="270"/>
    </location>
</feature>
<accession>A0A1M7L417</accession>
<protein>
    <submittedName>
        <fullName evidence="9">MFS transporter, NNP family, nitrate/nitrite transporter</fullName>
    </submittedName>
</protein>
<feature type="transmembrane region" description="Helical" evidence="7">
    <location>
        <begin position="422"/>
        <end position="447"/>
    </location>
</feature>
<dbReference type="InterPro" id="IPR020846">
    <property type="entry name" value="MFS_dom"/>
</dbReference>
<dbReference type="GO" id="GO:0016020">
    <property type="term" value="C:membrane"/>
    <property type="evidence" value="ECO:0007669"/>
    <property type="project" value="UniProtKB-SubCell"/>
</dbReference>
<feature type="transmembrane region" description="Helical" evidence="7">
    <location>
        <begin position="216"/>
        <end position="238"/>
    </location>
</feature>
<gene>
    <name evidence="9" type="ORF">SAMN05878281_1722</name>
</gene>
<dbReference type="SUPFAM" id="SSF103473">
    <property type="entry name" value="MFS general substrate transporter"/>
    <property type="match status" value="1"/>
</dbReference>
<feature type="domain" description="Major facilitator superfamily (MFS) profile" evidence="8">
    <location>
        <begin position="10"/>
        <end position="480"/>
    </location>
</feature>
<keyword evidence="6 7" id="KW-0472">Membrane</keyword>
<feature type="transmembrane region" description="Helical" evidence="7">
    <location>
        <begin position="49"/>
        <end position="67"/>
    </location>
</feature>
<evidence type="ECO:0000256" key="5">
    <source>
        <dbReference type="ARBA" id="ARBA00023063"/>
    </source>
</evidence>
<keyword evidence="10" id="KW-1185">Reference proteome</keyword>
<feature type="transmembrane region" description="Helical" evidence="7">
    <location>
        <begin position="74"/>
        <end position="94"/>
    </location>
</feature>
<organism evidence="9 10">
    <name type="scientific">Salegentibacter salegens</name>
    <dbReference type="NCBI Taxonomy" id="143223"/>
    <lineage>
        <taxon>Bacteria</taxon>
        <taxon>Pseudomonadati</taxon>
        <taxon>Bacteroidota</taxon>
        <taxon>Flavobacteriia</taxon>
        <taxon>Flavobacteriales</taxon>
        <taxon>Flavobacteriaceae</taxon>
        <taxon>Salegentibacter</taxon>
    </lineage>
</organism>
<evidence type="ECO:0000256" key="2">
    <source>
        <dbReference type="ARBA" id="ARBA00008432"/>
    </source>
</evidence>
<dbReference type="Pfam" id="PF07690">
    <property type="entry name" value="MFS_1"/>
    <property type="match status" value="2"/>
</dbReference>
<dbReference type="InterPro" id="IPR036259">
    <property type="entry name" value="MFS_trans_sf"/>
</dbReference>
<sequence>MSKPSSTSHRMLFLNTLAFTICFAVWMFNGVTVTFLVDNGAYDWSSVQIGWLLGIPVLTGALFRLPLGIMTDKYGGKWVFGGLLVVSAIPMFLLQYVDSFLGFALCSFGYGLTGAGFAVGIAYTSVWYEKDWQGRALGIFGAGNAGAALTTLFAPTILQNLTNNGTDIENWRILPVIYAAILVIMAIIFVVFAKNKKPDTQRTIKKLMQPLKSIRVWRFGLYYFLVFGCFVAFSQWLVPYYVNVYYLPLVTAGILAAAFSFPSGIIRALGGWMSDKWGARKVMYWVLGTSLAISLLLIFPKMEIYSPGNGIMAKQAGEVTEVSETKITVAGIEYDLIPKNETDFEEAEGAFVFPKKETWQEPVVQEGQQVKKRELLASGETKIFFQANVWVFTFLVIILGSIWGVGKAAVYKHIPEYFPDEVGVVGGMVGVLGGLGGFVCPIIFGYLLDGTGLWTSAWMFTLVLTVICLWWMHRTIQKMMHKKQPKLMRQIESKNEKNID</sequence>
<evidence type="ECO:0000256" key="7">
    <source>
        <dbReference type="SAM" id="Phobius"/>
    </source>
</evidence>
<keyword evidence="4 7" id="KW-1133">Transmembrane helix</keyword>
<dbReference type="OrthoDB" id="9773404at2"/>
<feature type="transmembrane region" description="Helical" evidence="7">
    <location>
        <begin position="389"/>
        <end position="410"/>
    </location>
</feature>
<dbReference type="GO" id="GO:0042128">
    <property type="term" value="P:nitrate assimilation"/>
    <property type="evidence" value="ECO:0007669"/>
    <property type="project" value="UniProtKB-KW"/>
</dbReference>
<dbReference type="RefSeq" id="WP_079734874.1">
    <property type="nucleotide sequence ID" value="NZ_LT670848.1"/>
</dbReference>
<proteinExistence type="inferred from homology"/>
<dbReference type="Proteomes" id="UP000190235">
    <property type="component" value="Chromosome I"/>
</dbReference>
<feature type="transmembrane region" description="Helical" evidence="7">
    <location>
        <begin position="136"/>
        <end position="158"/>
    </location>
</feature>
<dbReference type="PROSITE" id="PS50850">
    <property type="entry name" value="MFS"/>
    <property type="match status" value="1"/>
</dbReference>
<feature type="transmembrane region" description="Helical" evidence="7">
    <location>
        <begin position="453"/>
        <end position="472"/>
    </location>
</feature>
<keyword evidence="3 7" id="KW-0812">Transmembrane</keyword>
<dbReference type="PANTHER" id="PTHR23515">
    <property type="entry name" value="HIGH-AFFINITY NITRATE TRANSPORTER 2.3"/>
    <property type="match status" value="1"/>
</dbReference>
<evidence type="ECO:0000259" key="8">
    <source>
        <dbReference type="PROSITE" id="PS50850"/>
    </source>
</evidence>
<dbReference type="Gene3D" id="1.20.1250.20">
    <property type="entry name" value="MFS general substrate transporter like domains"/>
    <property type="match status" value="2"/>
</dbReference>
<dbReference type="EMBL" id="LT670848">
    <property type="protein sequence ID" value="SHM72610.1"/>
    <property type="molecule type" value="Genomic_DNA"/>
</dbReference>
<reference evidence="10" key="1">
    <citation type="submission" date="2016-11" db="EMBL/GenBank/DDBJ databases">
        <authorList>
            <person name="Varghese N."/>
            <person name="Submissions S."/>
        </authorList>
    </citation>
    <scope>NUCLEOTIDE SEQUENCE [LARGE SCALE GENOMIC DNA]</scope>
    <source>
        <strain evidence="10">ACAM 48</strain>
    </source>
</reference>